<dbReference type="EMBL" id="CP013020">
    <property type="protein sequence ID" value="ALK84003.1"/>
    <property type="molecule type" value="Genomic_DNA"/>
</dbReference>
<gene>
    <name evidence="1" type="ORF">BvMPK_1396</name>
    <name evidence="3" type="ORF">DW783_16815</name>
    <name evidence="2" type="ORF">KTG10_02495</name>
</gene>
<dbReference type="Proteomes" id="UP000736888">
    <property type="component" value="Unassembled WGS sequence"/>
</dbReference>
<evidence type="ECO:0000313" key="5">
    <source>
        <dbReference type="Proteomes" id="UP000283429"/>
    </source>
</evidence>
<evidence type="ECO:0000313" key="3">
    <source>
        <dbReference type="EMBL" id="RHD75935.1"/>
    </source>
</evidence>
<dbReference type="RefSeq" id="WP_005682867.1">
    <property type="nucleotide sequence ID" value="NZ_CP181425.1"/>
</dbReference>
<dbReference type="EMBL" id="JAHPYS010000003">
    <property type="protein sequence ID" value="MBU9137630.1"/>
    <property type="molecule type" value="Genomic_DNA"/>
</dbReference>
<reference evidence="1 4" key="2">
    <citation type="journal article" date="2016" name="Genome Biol. Evol.">
        <title>Extensive mobilome-driven genome diversification in mouse gut-associated Bacteroides vulgatus mpk.</title>
        <authorList>
            <person name="Lange A."/>
            <person name="Beier S."/>
            <person name="Steimle A."/>
            <person name="Autenrieth I.B."/>
            <person name="Huson D.H."/>
            <person name="Frick J.S."/>
        </authorList>
    </citation>
    <scope>NUCLEOTIDE SEQUENCE [LARGE SCALE GENOMIC DNA]</scope>
    <source>
        <strain evidence="1">Mpk</strain>
        <strain evidence="4">mpk</strain>
    </source>
</reference>
<dbReference type="InterPro" id="IPR032866">
    <property type="entry name" value="Prok_Ub"/>
</dbReference>
<organism evidence="1 4">
    <name type="scientific">Phocaeicola vulgatus</name>
    <name type="common">Bacteroides vulgatus</name>
    <dbReference type="NCBI Taxonomy" id="821"/>
    <lineage>
        <taxon>Bacteria</taxon>
        <taxon>Pseudomonadati</taxon>
        <taxon>Bacteroidota</taxon>
        <taxon>Bacteroidia</taxon>
        <taxon>Bacteroidales</taxon>
        <taxon>Bacteroidaceae</taxon>
        <taxon>Phocaeicola</taxon>
    </lineage>
</organism>
<dbReference type="GeneID" id="75111575"/>
<proteinExistence type="predicted"/>
<reference evidence="2" key="4">
    <citation type="submission" date="2021-06" db="EMBL/GenBank/DDBJ databases">
        <title>Collection of gut derived symbiotic bacterial strains cultured from healthy donors.</title>
        <authorList>
            <person name="Lin H."/>
            <person name="Littmann E."/>
            <person name="Pamer E.G."/>
        </authorList>
    </citation>
    <scope>NUCLEOTIDE SEQUENCE</scope>
    <source>
        <strain evidence="2">MSK.6.33</strain>
    </source>
</reference>
<dbReference type="Pfam" id="PF14454">
    <property type="entry name" value="Prok_Ub"/>
    <property type="match status" value="1"/>
</dbReference>
<dbReference type="InterPro" id="IPR022289">
    <property type="entry name" value="PRTRC_protein-C"/>
</dbReference>
<dbReference type="EMBL" id="QSJM01000058">
    <property type="protein sequence ID" value="RHD75935.1"/>
    <property type="molecule type" value="Genomic_DNA"/>
</dbReference>
<dbReference type="PATRIC" id="fig|821.40.peg.1658"/>
<evidence type="ECO:0000313" key="2">
    <source>
        <dbReference type="EMBL" id="MBU9137630.1"/>
    </source>
</evidence>
<evidence type="ECO:0000313" key="4">
    <source>
        <dbReference type="Proteomes" id="UP000061587"/>
    </source>
</evidence>
<dbReference type="Proteomes" id="UP000061587">
    <property type="component" value="Chromosome"/>
</dbReference>
<sequence>MALEIKGLQRIFKMKKNSTEMELADPDSNMSPSEVMDFYSMTYPELTTATVHGPEWENDRTVYRFKTTIGTKG</sequence>
<reference evidence="3 5" key="3">
    <citation type="submission" date="2018-08" db="EMBL/GenBank/DDBJ databases">
        <title>A genome reference for cultivated species of the human gut microbiota.</title>
        <authorList>
            <person name="Zou Y."/>
            <person name="Xue W."/>
            <person name="Luo G."/>
        </authorList>
    </citation>
    <scope>NUCLEOTIDE SEQUENCE [LARGE SCALE GENOMIC DNA]</scope>
    <source>
        <strain evidence="3 5">AM30-40</strain>
    </source>
</reference>
<reference evidence="4" key="1">
    <citation type="submission" date="2015-10" db="EMBL/GenBank/DDBJ databases">
        <title>Extensive mobilome-driven genome diversification in gut-associated Bacteroides vulgatus mpk.</title>
        <authorList>
            <person name="Beier S."/>
            <person name="Lange A."/>
            <person name="Huson D.H."/>
            <person name="Frick J.-S."/>
            <person name="Autenrieth I.B."/>
        </authorList>
    </citation>
    <scope>NUCLEOTIDE SEQUENCE [LARGE SCALE GENOMIC DNA]</scope>
    <source>
        <strain evidence="4">mpk</strain>
    </source>
</reference>
<protein>
    <submittedName>
        <fullName evidence="2">PRTRC system protein C</fullName>
    </submittedName>
</protein>
<accession>A0A0P0L7C2</accession>
<dbReference type="Proteomes" id="UP000283429">
    <property type="component" value="Unassembled WGS sequence"/>
</dbReference>
<name>A0A0P0L7C2_PHOVU</name>
<dbReference type="NCBIfam" id="TIGR03738">
    <property type="entry name" value="PRTRC_C"/>
    <property type="match status" value="1"/>
</dbReference>
<dbReference type="AlphaFoldDB" id="A0A0P0L7C2"/>
<evidence type="ECO:0000313" key="1">
    <source>
        <dbReference type="EMBL" id="ALK84003.1"/>
    </source>
</evidence>